<protein>
    <submittedName>
        <fullName evidence="1">Uncharacterized protein</fullName>
    </submittedName>
</protein>
<dbReference type="EMBL" id="CP061839">
    <property type="protein sequence ID" value="QOW61290.1"/>
    <property type="molecule type" value="Genomic_DNA"/>
</dbReference>
<dbReference type="Proteomes" id="UP000593915">
    <property type="component" value="Chromosome"/>
</dbReference>
<sequence>MNNEKEPYHDDYLTVKITYPLLVKTQNTLSQFTDNCIVEIAIPETVTKDVGDFPSGTKIYIAVNKNKVPADFEHTVENLIKQNFFGNDCSVFLYVTDEEDYRSIATCCAEQLKYLSFFIHAPVEKAGSLQILP</sequence>
<proteinExistence type="predicted"/>
<gene>
    <name evidence="1" type="ORF">IFE08_02520</name>
</gene>
<dbReference type="RefSeq" id="WP_194076757.1">
    <property type="nucleotide sequence ID" value="NZ_CP061839.1"/>
</dbReference>
<name>A0A7S6WQ83_9SPIR</name>
<dbReference type="AlphaFoldDB" id="A0A7S6WQ83"/>
<organism evidence="1 2">
    <name type="scientific">Treponema pedis</name>
    <dbReference type="NCBI Taxonomy" id="409322"/>
    <lineage>
        <taxon>Bacteria</taxon>
        <taxon>Pseudomonadati</taxon>
        <taxon>Spirochaetota</taxon>
        <taxon>Spirochaetia</taxon>
        <taxon>Spirochaetales</taxon>
        <taxon>Treponemataceae</taxon>
        <taxon>Treponema</taxon>
    </lineage>
</organism>
<evidence type="ECO:0000313" key="2">
    <source>
        <dbReference type="Proteomes" id="UP000593915"/>
    </source>
</evidence>
<accession>A0A7S6WQ83</accession>
<reference evidence="1 2" key="1">
    <citation type="submission" date="2020-09" db="EMBL/GenBank/DDBJ databases">
        <title>Characterization of Treponema spp. from bovine digital dermatitis in Korea.</title>
        <authorList>
            <person name="Espiritu H.M."/>
            <person name="Cho Y.I."/>
            <person name="Mamuad L."/>
        </authorList>
    </citation>
    <scope>NUCLEOTIDE SEQUENCE [LARGE SCALE GENOMIC DNA]</scope>
    <source>
        <strain evidence="1 2">KS1</strain>
    </source>
</reference>
<evidence type="ECO:0000313" key="1">
    <source>
        <dbReference type="EMBL" id="QOW61290.1"/>
    </source>
</evidence>